<proteinExistence type="predicted"/>
<sequence>MKIISKDVALFASCRFFQNPGVNFLDDVKVGLSVGCFVKTVGSAIYSLKNLKTLSAQILV</sequence>
<dbReference type="AlphaFoldDB" id="A0A133V794"/>
<protein>
    <submittedName>
        <fullName evidence="1">Uncharacterized protein</fullName>
    </submittedName>
</protein>
<comment type="caution">
    <text evidence="1">The sequence shown here is derived from an EMBL/GenBank/DDBJ whole genome shotgun (WGS) entry which is preliminary data.</text>
</comment>
<name>A0A133V794_9EURY</name>
<organism evidence="1 2">
    <name type="scientific">candidate division MSBL1 archaeon SCGC-AAA261D19</name>
    <dbReference type="NCBI Taxonomy" id="1698273"/>
    <lineage>
        <taxon>Archaea</taxon>
        <taxon>Methanobacteriati</taxon>
        <taxon>Methanobacteriota</taxon>
        <taxon>candidate division MSBL1</taxon>
    </lineage>
</organism>
<dbReference type="Proteomes" id="UP000070400">
    <property type="component" value="Unassembled WGS sequence"/>
</dbReference>
<gene>
    <name evidence="1" type="ORF">AKJ43_02015</name>
</gene>
<keyword evidence="2" id="KW-1185">Reference proteome</keyword>
<evidence type="ECO:0000313" key="1">
    <source>
        <dbReference type="EMBL" id="KXB02329.1"/>
    </source>
</evidence>
<reference evidence="1 2" key="1">
    <citation type="journal article" date="2016" name="Sci. Rep.">
        <title>Metabolic traits of an uncultured archaeal lineage -MSBL1- from brine pools of the Red Sea.</title>
        <authorList>
            <person name="Mwirichia R."/>
            <person name="Alam I."/>
            <person name="Rashid M."/>
            <person name="Vinu M."/>
            <person name="Ba-Alawi W."/>
            <person name="Anthony Kamau A."/>
            <person name="Kamanda Ngugi D."/>
            <person name="Goker M."/>
            <person name="Klenk H.P."/>
            <person name="Bajic V."/>
            <person name="Stingl U."/>
        </authorList>
    </citation>
    <scope>NUCLEOTIDE SEQUENCE [LARGE SCALE GENOMIC DNA]</scope>
    <source>
        <strain evidence="1">SCGC-AAA261D19</strain>
    </source>
</reference>
<evidence type="ECO:0000313" key="2">
    <source>
        <dbReference type="Proteomes" id="UP000070400"/>
    </source>
</evidence>
<accession>A0A133V794</accession>
<dbReference type="EMBL" id="LHXX01000018">
    <property type="protein sequence ID" value="KXB02329.1"/>
    <property type="molecule type" value="Genomic_DNA"/>
</dbReference>